<keyword evidence="7 15" id="KW-0812">Transmembrane</keyword>
<proteinExistence type="predicted"/>
<evidence type="ECO:0000256" key="13">
    <source>
        <dbReference type="ARBA" id="ARBA00023136"/>
    </source>
</evidence>
<dbReference type="InterPro" id="IPR050428">
    <property type="entry name" value="TCS_sensor_his_kinase"/>
</dbReference>
<keyword evidence="8" id="KW-0547">Nucleotide-binding</keyword>
<evidence type="ECO:0000313" key="17">
    <source>
        <dbReference type="EMBL" id="MDS0245696.1"/>
    </source>
</evidence>
<dbReference type="SMART" id="SM00387">
    <property type="entry name" value="HATPase_c"/>
    <property type="match status" value="1"/>
</dbReference>
<dbReference type="InterPro" id="IPR004358">
    <property type="entry name" value="Sig_transdc_His_kin-like_C"/>
</dbReference>
<evidence type="ECO:0000256" key="8">
    <source>
        <dbReference type="ARBA" id="ARBA00022741"/>
    </source>
</evidence>
<dbReference type="SUPFAM" id="SSF55874">
    <property type="entry name" value="ATPase domain of HSP90 chaperone/DNA topoisomerase II/histidine kinase"/>
    <property type="match status" value="1"/>
</dbReference>
<evidence type="ECO:0000313" key="18">
    <source>
        <dbReference type="Proteomes" id="UP001183582"/>
    </source>
</evidence>
<keyword evidence="10" id="KW-0067">ATP-binding</keyword>
<dbReference type="CDD" id="cd00075">
    <property type="entry name" value="HATPase"/>
    <property type="match status" value="1"/>
</dbReference>
<dbReference type="InterPro" id="IPR005467">
    <property type="entry name" value="His_kinase_dom"/>
</dbReference>
<feature type="coiled-coil region" evidence="14">
    <location>
        <begin position="196"/>
        <end position="223"/>
    </location>
</feature>
<dbReference type="InterPro" id="IPR033463">
    <property type="entry name" value="sCache_3"/>
</dbReference>
<evidence type="ECO:0000256" key="7">
    <source>
        <dbReference type="ARBA" id="ARBA00022692"/>
    </source>
</evidence>
<dbReference type="InterPro" id="IPR029151">
    <property type="entry name" value="Sensor-like_sf"/>
</dbReference>
<keyword evidence="5" id="KW-0597">Phosphoprotein</keyword>
<keyword evidence="13 15" id="KW-0472">Membrane</keyword>
<comment type="subcellular location">
    <subcellularLocation>
        <location evidence="2">Cell membrane</location>
        <topology evidence="2">Multi-pass membrane protein</topology>
    </subcellularLocation>
</comment>
<evidence type="ECO:0000256" key="9">
    <source>
        <dbReference type="ARBA" id="ARBA00022777"/>
    </source>
</evidence>
<evidence type="ECO:0000259" key="16">
    <source>
        <dbReference type="PROSITE" id="PS50109"/>
    </source>
</evidence>
<comment type="caution">
    <text evidence="17">The sequence shown here is derived from an EMBL/GenBank/DDBJ whole genome shotgun (WGS) entry which is preliminary data.</text>
</comment>
<accession>A0AAJ2M0R1</accession>
<sequence>MTTSTGIRRLRLLPMLVVQCLVVLACVAITTLVATSVQERTLRQVTTERVLDVSRSLAALDQVRTAVTDDRAAAMAELQPLADLIEQAAGVDYVVITDADGIRLTHPTASQRGLEVSTDPADVLAGETFVGTETGTLGPTLRAKVPVTADGVVVGTASVGILESEIAADFDQATAALLPWVLGSVVAGCAISAALVVALRGRVRRLEDRAREAETQRRIAGALRDATHEFPTRLHVIRGLVAEGDADAALQYVDGIAPVSTPGRDAPDVAEPALRALVTGLADDAAGAGVALELDPLTTVTPAVMTDADRVVIANLCRNAIEAASAHPAAAGRVRLLVVADAHAVHIVVDDDGPGIPDAARLRIFERGMTTKTPEGTTAAPDRGVGLDIVRREIAARAGTIEVGRSAWSGARFTVDMPAAPAGVRR</sequence>
<protein>
    <recommendedName>
        <fullName evidence="3">histidine kinase</fullName>
        <ecNumber evidence="3">2.7.13.3</ecNumber>
    </recommendedName>
</protein>
<feature type="transmembrane region" description="Helical" evidence="15">
    <location>
        <begin position="177"/>
        <end position="199"/>
    </location>
</feature>
<keyword evidence="6" id="KW-0808">Transferase</keyword>
<evidence type="ECO:0000256" key="2">
    <source>
        <dbReference type="ARBA" id="ARBA00004651"/>
    </source>
</evidence>
<dbReference type="GO" id="GO:0000155">
    <property type="term" value="F:phosphorelay sensor kinase activity"/>
    <property type="evidence" value="ECO:0007669"/>
    <property type="project" value="InterPro"/>
</dbReference>
<dbReference type="PROSITE" id="PS50109">
    <property type="entry name" value="HIS_KIN"/>
    <property type="match status" value="1"/>
</dbReference>
<name>A0AAJ2M0R1_9MICO</name>
<evidence type="ECO:0000256" key="14">
    <source>
        <dbReference type="SAM" id="Coils"/>
    </source>
</evidence>
<evidence type="ECO:0000256" key="6">
    <source>
        <dbReference type="ARBA" id="ARBA00022679"/>
    </source>
</evidence>
<dbReference type="InterPro" id="IPR016120">
    <property type="entry name" value="Sig_transdc_His_kin_SpoOB"/>
</dbReference>
<organism evidence="17 18">
    <name type="scientific">Microbacterium aurantiacum</name>
    <dbReference type="NCBI Taxonomy" id="162393"/>
    <lineage>
        <taxon>Bacteria</taxon>
        <taxon>Bacillati</taxon>
        <taxon>Actinomycetota</taxon>
        <taxon>Actinomycetes</taxon>
        <taxon>Micrococcales</taxon>
        <taxon>Microbacteriaceae</taxon>
        <taxon>Microbacterium</taxon>
    </lineage>
</organism>
<dbReference type="Pfam" id="PF17203">
    <property type="entry name" value="sCache_3_2"/>
    <property type="match status" value="1"/>
</dbReference>
<keyword evidence="12" id="KW-0902">Two-component regulatory system</keyword>
<dbReference type="EC" id="2.7.13.3" evidence="3"/>
<dbReference type="InterPro" id="IPR003594">
    <property type="entry name" value="HATPase_dom"/>
</dbReference>
<keyword evidence="9 17" id="KW-0418">Kinase</keyword>
<dbReference type="GO" id="GO:0005524">
    <property type="term" value="F:ATP binding"/>
    <property type="evidence" value="ECO:0007669"/>
    <property type="project" value="UniProtKB-KW"/>
</dbReference>
<dbReference type="PANTHER" id="PTHR45436">
    <property type="entry name" value="SENSOR HISTIDINE KINASE YKOH"/>
    <property type="match status" value="1"/>
</dbReference>
<dbReference type="Gene3D" id="3.30.450.20">
    <property type="entry name" value="PAS domain"/>
    <property type="match status" value="1"/>
</dbReference>
<dbReference type="PANTHER" id="PTHR45436:SF5">
    <property type="entry name" value="SENSOR HISTIDINE KINASE TRCS"/>
    <property type="match status" value="1"/>
</dbReference>
<evidence type="ECO:0000256" key="15">
    <source>
        <dbReference type="SAM" id="Phobius"/>
    </source>
</evidence>
<dbReference type="RefSeq" id="WP_310891394.1">
    <property type="nucleotide sequence ID" value="NZ_BAAAGR010000001.1"/>
</dbReference>
<dbReference type="InterPro" id="IPR036890">
    <property type="entry name" value="HATPase_C_sf"/>
</dbReference>
<feature type="domain" description="Histidine kinase" evidence="16">
    <location>
        <begin position="312"/>
        <end position="421"/>
    </location>
</feature>
<evidence type="ECO:0000256" key="3">
    <source>
        <dbReference type="ARBA" id="ARBA00012438"/>
    </source>
</evidence>
<dbReference type="GO" id="GO:0005886">
    <property type="term" value="C:plasma membrane"/>
    <property type="evidence" value="ECO:0007669"/>
    <property type="project" value="UniProtKB-SubCell"/>
</dbReference>
<evidence type="ECO:0000256" key="1">
    <source>
        <dbReference type="ARBA" id="ARBA00000085"/>
    </source>
</evidence>
<keyword evidence="11 15" id="KW-1133">Transmembrane helix</keyword>
<dbReference type="Proteomes" id="UP001183582">
    <property type="component" value="Unassembled WGS sequence"/>
</dbReference>
<keyword evidence="4" id="KW-1003">Cell membrane</keyword>
<evidence type="ECO:0000256" key="5">
    <source>
        <dbReference type="ARBA" id="ARBA00022553"/>
    </source>
</evidence>
<evidence type="ECO:0000256" key="4">
    <source>
        <dbReference type="ARBA" id="ARBA00022475"/>
    </source>
</evidence>
<evidence type="ECO:0000256" key="12">
    <source>
        <dbReference type="ARBA" id="ARBA00023012"/>
    </source>
</evidence>
<dbReference type="AlphaFoldDB" id="A0AAJ2M0R1"/>
<reference evidence="17 18" key="1">
    <citation type="submission" date="2021-06" db="EMBL/GenBank/DDBJ databases">
        <title>Genome-based taxonomic framework of Microbacterium strains isolated from marine environment, the description of four new species and reclassification of four preexisting species.</title>
        <authorList>
            <person name="Lee S.D."/>
            <person name="Kim S.-M."/>
            <person name="Byeon Y.-S."/>
            <person name="Yang H.L."/>
            <person name="Kim I.S."/>
        </authorList>
    </citation>
    <scope>NUCLEOTIDE SEQUENCE [LARGE SCALE GENOMIC DNA]</scope>
    <source>
        <strain evidence="17 18">KACC 20514</strain>
    </source>
</reference>
<keyword evidence="14" id="KW-0175">Coiled coil</keyword>
<dbReference type="Pfam" id="PF02518">
    <property type="entry name" value="HATPase_c"/>
    <property type="match status" value="1"/>
</dbReference>
<comment type="catalytic activity">
    <reaction evidence="1">
        <text>ATP + protein L-histidine = ADP + protein N-phospho-L-histidine.</text>
        <dbReference type="EC" id="2.7.13.3"/>
    </reaction>
</comment>
<dbReference type="SUPFAM" id="SSF55890">
    <property type="entry name" value="Sporulation response regulatory protein Spo0B"/>
    <property type="match status" value="1"/>
</dbReference>
<dbReference type="SUPFAM" id="SSF103190">
    <property type="entry name" value="Sensory domain-like"/>
    <property type="match status" value="1"/>
</dbReference>
<dbReference type="GeneID" id="301458312"/>
<dbReference type="EMBL" id="JAHWXH010000001">
    <property type="protein sequence ID" value="MDS0245696.1"/>
    <property type="molecule type" value="Genomic_DNA"/>
</dbReference>
<feature type="transmembrane region" description="Helical" evidence="15">
    <location>
        <begin position="12"/>
        <end position="34"/>
    </location>
</feature>
<evidence type="ECO:0000256" key="10">
    <source>
        <dbReference type="ARBA" id="ARBA00022840"/>
    </source>
</evidence>
<evidence type="ECO:0000256" key="11">
    <source>
        <dbReference type="ARBA" id="ARBA00022989"/>
    </source>
</evidence>
<dbReference type="PRINTS" id="PR00344">
    <property type="entry name" value="BCTRLSENSOR"/>
</dbReference>
<dbReference type="Gene3D" id="3.30.565.10">
    <property type="entry name" value="Histidine kinase-like ATPase, C-terminal domain"/>
    <property type="match status" value="1"/>
</dbReference>
<gene>
    <name evidence="17" type="ORF">KZC50_08735</name>
</gene>